<protein>
    <submittedName>
        <fullName evidence="10">RNA polymerase II transcription elongation factor SpEAF</fullName>
    </submittedName>
</protein>
<evidence type="ECO:0000256" key="5">
    <source>
        <dbReference type="ARBA" id="ARBA00023159"/>
    </source>
</evidence>
<proteinExistence type="inferred from homology"/>
<evidence type="ECO:0000256" key="2">
    <source>
        <dbReference type="ARBA" id="ARBA00007798"/>
    </source>
</evidence>
<evidence type="ECO:0000256" key="7">
    <source>
        <dbReference type="ARBA" id="ARBA00023242"/>
    </source>
</evidence>
<dbReference type="PANTHER" id="PTHR15970:SF2">
    <property type="entry name" value="ELL-ASSOCIATED FACTOR EAF"/>
    <property type="match status" value="1"/>
</dbReference>
<dbReference type="HOGENOM" id="CLU_947163_0_0_1"/>
<accession>B6K4C5</accession>
<keyword evidence="3" id="KW-0597">Phosphoprotein</keyword>
<evidence type="ECO:0000256" key="1">
    <source>
        <dbReference type="ARBA" id="ARBA00004123"/>
    </source>
</evidence>
<evidence type="ECO:0000313" key="12">
    <source>
        <dbReference type="Proteomes" id="UP000001744"/>
    </source>
</evidence>
<evidence type="ECO:0000313" key="11">
    <source>
        <dbReference type="JaponicusDB" id="SJAG_03481"/>
    </source>
</evidence>
<keyword evidence="7" id="KW-0539">Nucleus</keyword>
<feature type="compositionally biased region" description="Low complexity" evidence="8">
    <location>
        <begin position="147"/>
        <end position="174"/>
    </location>
</feature>
<dbReference type="Proteomes" id="UP000001744">
    <property type="component" value="Unassembled WGS sequence"/>
</dbReference>
<evidence type="ECO:0000256" key="8">
    <source>
        <dbReference type="SAM" id="MobiDB-lite"/>
    </source>
</evidence>
<dbReference type="EMBL" id="KE651167">
    <property type="protein sequence ID" value="EEB08332.1"/>
    <property type="molecule type" value="Genomic_DNA"/>
</dbReference>
<keyword evidence="10" id="KW-0251">Elongation factor</keyword>
<dbReference type="InterPro" id="IPR027093">
    <property type="entry name" value="EAF_fam"/>
</dbReference>
<keyword evidence="6" id="KW-0804">Transcription</keyword>
<feature type="compositionally biased region" description="Polar residues" evidence="8">
    <location>
        <begin position="175"/>
        <end position="184"/>
    </location>
</feature>
<keyword evidence="10" id="KW-0648">Protein biosynthesis</keyword>
<feature type="compositionally biased region" description="Low complexity" evidence="8">
    <location>
        <begin position="220"/>
        <end position="244"/>
    </location>
</feature>
<dbReference type="RefSeq" id="XP_002174625.1">
    <property type="nucleotide sequence ID" value="XM_002174589.2"/>
</dbReference>
<dbReference type="GO" id="GO:0006368">
    <property type="term" value="P:transcription elongation by RNA polymerase II"/>
    <property type="evidence" value="ECO:0000318"/>
    <property type="project" value="GO_Central"/>
</dbReference>
<dbReference type="OrthoDB" id="125903at2759"/>
<dbReference type="OMA" id="RNVDCVL"/>
<evidence type="ECO:0000256" key="3">
    <source>
        <dbReference type="ARBA" id="ARBA00022553"/>
    </source>
</evidence>
<dbReference type="JaponicusDB" id="SJAG_03481">
    <property type="gene designation" value="eaf1"/>
</dbReference>
<dbReference type="eggNOG" id="ENOG502SEGQ">
    <property type="taxonomic scope" value="Eukaryota"/>
</dbReference>
<comment type="similarity">
    <text evidence="2">Belongs to the EAF family.</text>
</comment>
<evidence type="ECO:0000259" key="9">
    <source>
        <dbReference type="Pfam" id="PF09816"/>
    </source>
</evidence>
<feature type="compositionally biased region" description="Low complexity" evidence="8">
    <location>
        <begin position="307"/>
        <end position="323"/>
    </location>
</feature>
<feature type="region of interest" description="Disordered" evidence="8">
    <location>
        <begin position="111"/>
        <end position="323"/>
    </location>
</feature>
<evidence type="ECO:0000256" key="4">
    <source>
        <dbReference type="ARBA" id="ARBA00023015"/>
    </source>
</evidence>
<dbReference type="GO" id="GO:0003746">
    <property type="term" value="F:translation elongation factor activity"/>
    <property type="evidence" value="ECO:0007669"/>
    <property type="project" value="UniProtKB-KW"/>
</dbReference>
<dbReference type="GO" id="GO:0008023">
    <property type="term" value="C:transcription elongation factor complex"/>
    <property type="evidence" value="ECO:0000318"/>
    <property type="project" value="GO_Central"/>
</dbReference>
<name>B6K4C5_SCHJY</name>
<dbReference type="InterPro" id="IPR019194">
    <property type="entry name" value="Tscrpt_elong_fac_Eaf_N"/>
</dbReference>
<dbReference type="Pfam" id="PF09816">
    <property type="entry name" value="EAF"/>
    <property type="match status" value="1"/>
</dbReference>
<dbReference type="VEuPathDB" id="FungiDB:SJAG_03481"/>
<organism evidence="10 12">
    <name type="scientific">Schizosaccharomyces japonicus (strain yFS275 / FY16936)</name>
    <name type="common">Fission yeast</name>
    <dbReference type="NCBI Taxonomy" id="402676"/>
    <lineage>
        <taxon>Eukaryota</taxon>
        <taxon>Fungi</taxon>
        <taxon>Dikarya</taxon>
        <taxon>Ascomycota</taxon>
        <taxon>Taphrinomycotina</taxon>
        <taxon>Schizosaccharomycetes</taxon>
        <taxon>Schizosaccharomycetales</taxon>
        <taxon>Schizosaccharomycetaceae</taxon>
        <taxon>Schizosaccharomyces</taxon>
    </lineage>
</organism>
<feature type="compositionally biased region" description="Acidic residues" evidence="8">
    <location>
        <begin position="258"/>
        <end position="268"/>
    </location>
</feature>
<gene>
    <name evidence="11" type="primary">eaf1</name>
    <name evidence="10" type="ORF">SJAG_03481</name>
</gene>
<dbReference type="PANTHER" id="PTHR15970">
    <property type="entry name" value="ELL-ASSOCIATED FACTOR EAF"/>
    <property type="match status" value="1"/>
</dbReference>
<keyword evidence="12" id="KW-1185">Reference proteome</keyword>
<comment type="subcellular location">
    <subcellularLocation>
        <location evidence="1">Nucleus</location>
    </subcellularLocation>
</comment>
<feature type="domain" description="Transcription elongation factor Eaf N-terminal" evidence="9">
    <location>
        <begin position="9"/>
        <end position="108"/>
    </location>
</feature>
<keyword evidence="5" id="KW-0010">Activator</keyword>
<dbReference type="AlphaFoldDB" id="B6K4C5"/>
<evidence type="ECO:0000256" key="6">
    <source>
        <dbReference type="ARBA" id="ARBA00023163"/>
    </source>
</evidence>
<dbReference type="GO" id="GO:0003711">
    <property type="term" value="F:transcription elongation factor activity"/>
    <property type="evidence" value="ECO:0000318"/>
    <property type="project" value="GO_Central"/>
</dbReference>
<dbReference type="STRING" id="402676.B6K4C5"/>
<sequence>MYSLPHGSYDVVPGRSFRGSRKDALVAIKYNFKPDSIDNTKQGQLDKNKDNTFTLQLPSSSDPQECHSFQGQAQQARNVDCVLTFDPETQTFTLDHLDSVIRFNALRNRAKSTRVKSGTSGGNGSSADENDNTTLALPTPSSTGVISPTSTGASTPSTTGPAAADDTGASGSSPLNSQPHSATPIQVPDTYPTAAPTAISPPPASRRPSSHDTGAAAPLRSSASTRGGRGGRASAAAAAAAASRVVEDTNTIEIIPNGDEEEEESELDDFAKELESGLAQDFHEIPAPTSQPPTGKPISLRNLSRGSSARSYFSDNSSSSEED</sequence>
<reference evidence="10 12" key="1">
    <citation type="journal article" date="2011" name="Science">
        <title>Comparative functional genomics of the fission yeasts.</title>
        <authorList>
            <person name="Rhind N."/>
            <person name="Chen Z."/>
            <person name="Yassour M."/>
            <person name="Thompson D.A."/>
            <person name="Haas B.J."/>
            <person name="Habib N."/>
            <person name="Wapinski I."/>
            <person name="Roy S."/>
            <person name="Lin M.F."/>
            <person name="Heiman D.I."/>
            <person name="Young S.K."/>
            <person name="Furuya K."/>
            <person name="Guo Y."/>
            <person name="Pidoux A."/>
            <person name="Chen H.M."/>
            <person name="Robbertse B."/>
            <person name="Goldberg J.M."/>
            <person name="Aoki K."/>
            <person name="Bayne E.H."/>
            <person name="Berlin A.M."/>
            <person name="Desjardins C.A."/>
            <person name="Dobbs E."/>
            <person name="Dukaj L."/>
            <person name="Fan L."/>
            <person name="FitzGerald M.G."/>
            <person name="French C."/>
            <person name="Gujja S."/>
            <person name="Hansen K."/>
            <person name="Keifenheim D."/>
            <person name="Levin J.Z."/>
            <person name="Mosher R.A."/>
            <person name="Mueller C.A."/>
            <person name="Pfiffner J."/>
            <person name="Priest M."/>
            <person name="Russ C."/>
            <person name="Smialowska A."/>
            <person name="Swoboda P."/>
            <person name="Sykes S.M."/>
            <person name="Vaughn M."/>
            <person name="Vengrova S."/>
            <person name="Yoder R."/>
            <person name="Zeng Q."/>
            <person name="Allshire R."/>
            <person name="Baulcombe D."/>
            <person name="Birren B.W."/>
            <person name="Brown W."/>
            <person name="Ekwall K."/>
            <person name="Kellis M."/>
            <person name="Leatherwood J."/>
            <person name="Levin H."/>
            <person name="Margalit H."/>
            <person name="Martienssen R."/>
            <person name="Nieduszynski C.A."/>
            <person name="Spatafora J.W."/>
            <person name="Friedman N."/>
            <person name="Dalgaard J.Z."/>
            <person name="Baumann P."/>
            <person name="Niki H."/>
            <person name="Regev A."/>
            <person name="Nusbaum C."/>
        </authorList>
    </citation>
    <scope>NUCLEOTIDE SEQUENCE [LARGE SCALE GENOMIC DNA]</scope>
    <source>
        <strain evidence="12">yFS275 / FY16936</strain>
    </source>
</reference>
<dbReference type="GO" id="GO:0032783">
    <property type="term" value="C:super elongation complex"/>
    <property type="evidence" value="ECO:0007669"/>
    <property type="project" value="InterPro"/>
</dbReference>
<feature type="compositionally biased region" description="Polar residues" evidence="8">
    <location>
        <begin position="132"/>
        <end position="146"/>
    </location>
</feature>
<dbReference type="GeneID" id="7051676"/>
<evidence type="ECO:0000313" key="10">
    <source>
        <dbReference type="EMBL" id="EEB08332.1"/>
    </source>
</evidence>
<keyword evidence="4" id="KW-0805">Transcription regulation</keyword>